<dbReference type="SFLD" id="SFLDS00003">
    <property type="entry name" value="Haloacid_Dehalogenase"/>
    <property type="match status" value="1"/>
</dbReference>
<dbReference type="Gene3D" id="1.20.120.1600">
    <property type="match status" value="1"/>
</dbReference>
<comment type="caution">
    <text evidence="2">The sequence shown here is derived from an EMBL/GenBank/DDBJ whole genome shotgun (WGS) entry which is preliminary data.</text>
</comment>
<proteinExistence type="predicted"/>
<dbReference type="RefSeq" id="WP_183411212.1">
    <property type="nucleotide sequence ID" value="NZ_JACHWY010000003.1"/>
</dbReference>
<evidence type="ECO:0000313" key="3">
    <source>
        <dbReference type="Proteomes" id="UP000537130"/>
    </source>
</evidence>
<dbReference type="NCBIfam" id="TIGR01549">
    <property type="entry name" value="HAD-SF-IA-v1"/>
    <property type="match status" value="1"/>
</dbReference>
<name>A0A7W4W6N8_9GAMM</name>
<dbReference type="EMBL" id="JACHWY010000003">
    <property type="protein sequence ID" value="MBB3048429.1"/>
    <property type="molecule type" value="Genomic_DNA"/>
</dbReference>
<dbReference type="PANTHER" id="PTHR43316:SF8">
    <property type="entry name" value="HAD FAMILY HYDROLASE"/>
    <property type="match status" value="1"/>
</dbReference>
<dbReference type="InterPro" id="IPR023214">
    <property type="entry name" value="HAD_sf"/>
</dbReference>
<keyword evidence="3" id="KW-1185">Reference proteome</keyword>
<dbReference type="NCBIfam" id="TIGR01509">
    <property type="entry name" value="HAD-SF-IA-v3"/>
    <property type="match status" value="1"/>
</dbReference>
<dbReference type="PANTHER" id="PTHR43316">
    <property type="entry name" value="HYDROLASE, HALOACID DELAHOGENASE-RELATED"/>
    <property type="match status" value="1"/>
</dbReference>
<dbReference type="Proteomes" id="UP000537130">
    <property type="component" value="Unassembled WGS sequence"/>
</dbReference>
<sequence>MSIKLITLDLDDTLWPVDDVITRAEAIYYDFLCKQAPELFTKLDKEDLRNYRLQHLKKHPELQHDISRWRLDSLSCQLQEAGLNAVQAQQLSEQSFEVFLEARQDVALFPHAEQVLAELSGKYRLIAVTNGNADVNRMPIGPYFFGAFRAEDLKISKPAPELFEAALEAAGVTAAQTLHIGDDPYYDIEPAMALGMHTLQACITDKHPATGPAFSDWRQVPRQIQQLDQTER</sequence>
<dbReference type="InterPro" id="IPR036412">
    <property type="entry name" value="HAD-like_sf"/>
</dbReference>
<dbReference type="Pfam" id="PF00702">
    <property type="entry name" value="Hydrolase"/>
    <property type="match status" value="1"/>
</dbReference>
<dbReference type="InterPro" id="IPR006439">
    <property type="entry name" value="HAD-SF_hydro_IA"/>
</dbReference>
<dbReference type="Gene3D" id="3.40.50.1000">
    <property type="entry name" value="HAD superfamily/HAD-like"/>
    <property type="match status" value="1"/>
</dbReference>
<reference evidence="2 3" key="1">
    <citation type="submission" date="2020-08" db="EMBL/GenBank/DDBJ databases">
        <title>Genomic Encyclopedia of Type Strains, Phase III (KMG-III): the genomes of soil and plant-associated and newly described type strains.</title>
        <authorList>
            <person name="Whitman W."/>
        </authorList>
    </citation>
    <scope>NUCLEOTIDE SEQUENCE [LARGE SCALE GENOMIC DNA]</scope>
    <source>
        <strain evidence="2 3">CECT 8654</strain>
    </source>
</reference>
<evidence type="ECO:0000256" key="1">
    <source>
        <dbReference type="ARBA" id="ARBA00022801"/>
    </source>
</evidence>
<dbReference type="SUPFAM" id="SSF56784">
    <property type="entry name" value="HAD-like"/>
    <property type="match status" value="1"/>
</dbReference>
<organism evidence="2 3">
    <name type="scientific">Litorivivens lipolytica</name>
    <dbReference type="NCBI Taxonomy" id="1524264"/>
    <lineage>
        <taxon>Bacteria</taxon>
        <taxon>Pseudomonadati</taxon>
        <taxon>Pseudomonadota</taxon>
        <taxon>Gammaproteobacteria</taxon>
        <taxon>Litorivivens</taxon>
    </lineage>
</organism>
<keyword evidence="1 2" id="KW-0378">Hydrolase</keyword>
<accession>A0A7W4W6N8</accession>
<dbReference type="SFLD" id="SFLDG01129">
    <property type="entry name" value="C1.5:_HAD__Beta-PGM__Phosphata"/>
    <property type="match status" value="1"/>
</dbReference>
<dbReference type="InterPro" id="IPR051540">
    <property type="entry name" value="S-2-haloacid_dehalogenase"/>
</dbReference>
<protein>
    <submittedName>
        <fullName evidence="2">Putative hydrolase of the HAD superfamily</fullName>
    </submittedName>
</protein>
<dbReference type="AlphaFoldDB" id="A0A7W4W6N8"/>
<gene>
    <name evidence="2" type="ORF">FHR99_002703</name>
</gene>
<dbReference type="GO" id="GO:0016787">
    <property type="term" value="F:hydrolase activity"/>
    <property type="evidence" value="ECO:0007669"/>
    <property type="project" value="UniProtKB-KW"/>
</dbReference>
<evidence type="ECO:0000313" key="2">
    <source>
        <dbReference type="EMBL" id="MBB3048429.1"/>
    </source>
</evidence>